<dbReference type="InterPro" id="IPR036641">
    <property type="entry name" value="HPT_dom_sf"/>
</dbReference>
<dbReference type="EMBL" id="WQMS01000014">
    <property type="protein sequence ID" value="MVO78707.1"/>
    <property type="molecule type" value="Genomic_DNA"/>
</dbReference>
<gene>
    <name evidence="4" type="ORF">GON01_12285</name>
</gene>
<feature type="domain" description="HPt" evidence="3">
    <location>
        <begin position="21"/>
        <end position="116"/>
    </location>
</feature>
<evidence type="ECO:0000259" key="3">
    <source>
        <dbReference type="PROSITE" id="PS50894"/>
    </source>
</evidence>
<comment type="caution">
    <text evidence="4">The sequence shown here is derived from an EMBL/GenBank/DDBJ whole genome shotgun (WGS) entry which is preliminary data.</text>
</comment>
<dbReference type="GO" id="GO:0004672">
    <property type="term" value="F:protein kinase activity"/>
    <property type="evidence" value="ECO:0007669"/>
    <property type="project" value="UniProtKB-ARBA"/>
</dbReference>
<dbReference type="Gene3D" id="1.20.120.160">
    <property type="entry name" value="HPT domain"/>
    <property type="match status" value="1"/>
</dbReference>
<dbReference type="RefSeq" id="WP_157027672.1">
    <property type="nucleotide sequence ID" value="NZ_WQMS01000014.1"/>
</dbReference>
<evidence type="ECO:0000313" key="4">
    <source>
        <dbReference type="EMBL" id="MVO78707.1"/>
    </source>
</evidence>
<dbReference type="SUPFAM" id="SSF47226">
    <property type="entry name" value="Histidine-containing phosphotransfer domain, HPT domain"/>
    <property type="match status" value="1"/>
</dbReference>
<protein>
    <submittedName>
        <fullName evidence="4">Hpt domain-containing protein</fullName>
    </submittedName>
</protein>
<proteinExistence type="predicted"/>
<name>A0A6I4J2X0_9SPHN</name>
<evidence type="ECO:0000256" key="1">
    <source>
        <dbReference type="ARBA" id="ARBA00023012"/>
    </source>
</evidence>
<evidence type="ECO:0000256" key="2">
    <source>
        <dbReference type="PROSITE-ProRule" id="PRU00110"/>
    </source>
</evidence>
<keyword evidence="1" id="KW-0902">Two-component regulatory system</keyword>
<dbReference type="CDD" id="cd00088">
    <property type="entry name" value="HPT"/>
    <property type="match status" value="1"/>
</dbReference>
<sequence>MAGNTASLIDWNAFNQARAELGSGFVRILGYFKEDGVKSLDVIEEAMRNKSAAALVRPAHTLKGEARQFGAEPLAAIAERIEMVARRCVELHTTPDELIPDVVQLRPMFEQTMQMFDRETNPLMERRPGAGFGRKAVFGRAG</sequence>
<keyword evidence="2" id="KW-0597">Phosphoprotein</keyword>
<dbReference type="PROSITE" id="PS50894">
    <property type="entry name" value="HPT"/>
    <property type="match status" value="1"/>
</dbReference>
<organism evidence="4 5">
    <name type="scientific">Sphingomonas horti</name>
    <dbReference type="NCBI Taxonomy" id="2682842"/>
    <lineage>
        <taxon>Bacteria</taxon>
        <taxon>Pseudomonadati</taxon>
        <taxon>Pseudomonadota</taxon>
        <taxon>Alphaproteobacteria</taxon>
        <taxon>Sphingomonadales</taxon>
        <taxon>Sphingomonadaceae</taxon>
        <taxon>Sphingomonas</taxon>
    </lineage>
</organism>
<accession>A0A6I4J2X0</accession>
<feature type="modified residue" description="Phosphohistidine" evidence="2">
    <location>
        <position position="60"/>
    </location>
</feature>
<evidence type="ECO:0000313" key="5">
    <source>
        <dbReference type="Proteomes" id="UP000441389"/>
    </source>
</evidence>
<dbReference type="Pfam" id="PF01627">
    <property type="entry name" value="Hpt"/>
    <property type="match status" value="1"/>
</dbReference>
<dbReference type="Proteomes" id="UP000441389">
    <property type="component" value="Unassembled WGS sequence"/>
</dbReference>
<dbReference type="InterPro" id="IPR008207">
    <property type="entry name" value="Sig_transdc_His_kin_Hpt_dom"/>
</dbReference>
<reference evidence="4 5" key="1">
    <citation type="submission" date="2019-12" db="EMBL/GenBank/DDBJ databases">
        <authorList>
            <person name="Huq M.A."/>
        </authorList>
    </citation>
    <scope>NUCLEOTIDE SEQUENCE [LARGE SCALE GENOMIC DNA]</scope>
    <source>
        <strain evidence="4 5">MAH-20</strain>
    </source>
</reference>
<dbReference type="AlphaFoldDB" id="A0A6I4J2X0"/>
<dbReference type="GO" id="GO:0000160">
    <property type="term" value="P:phosphorelay signal transduction system"/>
    <property type="evidence" value="ECO:0007669"/>
    <property type="project" value="UniProtKB-KW"/>
</dbReference>
<keyword evidence="5" id="KW-1185">Reference proteome</keyword>